<evidence type="ECO:0000256" key="6">
    <source>
        <dbReference type="ARBA" id="ARBA00036164"/>
    </source>
</evidence>
<comment type="similarity">
    <text evidence="1 8">Belongs to the inositol phosphokinase (IPK) family.</text>
</comment>
<dbReference type="AlphaFoldDB" id="A0A9P0DKC2"/>
<dbReference type="GO" id="GO:0005524">
    <property type="term" value="F:ATP binding"/>
    <property type="evidence" value="ECO:0007669"/>
    <property type="project" value="UniProtKB-KW"/>
</dbReference>
<dbReference type="GO" id="GO:0005737">
    <property type="term" value="C:cytoplasm"/>
    <property type="evidence" value="ECO:0007669"/>
    <property type="project" value="TreeGrafter"/>
</dbReference>
<evidence type="ECO:0000256" key="1">
    <source>
        <dbReference type="ARBA" id="ARBA00007374"/>
    </source>
</evidence>
<dbReference type="EMBL" id="OU892289">
    <property type="protein sequence ID" value="CAH1125085.1"/>
    <property type="molecule type" value="Genomic_DNA"/>
</dbReference>
<dbReference type="GO" id="GO:0008440">
    <property type="term" value="F:inositol-1,4,5-trisphosphate 3-kinase activity"/>
    <property type="evidence" value="ECO:0007669"/>
    <property type="project" value="TreeGrafter"/>
</dbReference>
<dbReference type="OrthoDB" id="5958943at2759"/>
<comment type="catalytic activity">
    <reaction evidence="7">
        <text>1D-myo-inositol 1,3,4,6-tetrakisphosphate + ATP = 1D-myo-inositol 1,3,4,5,6-pentakisphosphate + ADP + H(+)</text>
        <dbReference type="Rhea" id="RHEA:12717"/>
        <dbReference type="ChEBI" id="CHEBI:15378"/>
        <dbReference type="ChEBI" id="CHEBI:30616"/>
        <dbReference type="ChEBI" id="CHEBI:57660"/>
        <dbReference type="ChEBI" id="CHEBI:57733"/>
        <dbReference type="ChEBI" id="CHEBI:456216"/>
        <dbReference type="EC" id="2.7.1.140"/>
    </reaction>
</comment>
<comment type="catalytic activity">
    <reaction evidence="6">
        <text>1D-myo-inositol 1,4,5-trisphosphate + 2 ATP = 1D-myo-inositol 1,3,4,5,6-pentakisphosphate + 2 ADP + 2 H(+)</text>
        <dbReference type="Rhea" id="RHEA:32359"/>
        <dbReference type="ChEBI" id="CHEBI:15378"/>
        <dbReference type="ChEBI" id="CHEBI:30616"/>
        <dbReference type="ChEBI" id="CHEBI:57733"/>
        <dbReference type="ChEBI" id="CHEBI:203600"/>
        <dbReference type="ChEBI" id="CHEBI:456216"/>
        <dbReference type="EC" id="2.7.1.151"/>
    </reaction>
</comment>
<evidence type="ECO:0000256" key="3">
    <source>
        <dbReference type="ARBA" id="ARBA00022741"/>
    </source>
</evidence>
<dbReference type="GO" id="GO:0051765">
    <property type="term" value="F:inositol tetrakisphosphate kinase activity"/>
    <property type="evidence" value="ECO:0007669"/>
    <property type="project" value="TreeGrafter"/>
</dbReference>
<proteinExistence type="inferred from homology"/>
<keyword evidence="10" id="KW-1185">Reference proteome</keyword>
<dbReference type="InterPro" id="IPR038286">
    <property type="entry name" value="IPK_sf"/>
</dbReference>
<dbReference type="PANTHER" id="PTHR12400">
    <property type="entry name" value="INOSITOL POLYPHOSPHATE KINASE"/>
    <property type="match status" value="1"/>
</dbReference>
<evidence type="ECO:0000256" key="8">
    <source>
        <dbReference type="RuleBase" id="RU363090"/>
    </source>
</evidence>
<dbReference type="InterPro" id="IPR005522">
    <property type="entry name" value="IPK"/>
</dbReference>
<dbReference type="Proteomes" id="UP001152799">
    <property type="component" value="Chromosome 13"/>
</dbReference>
<reference evidence="9" key="1">
    <citation type="submission" date="2022-01" db="EMBL/GenBank/DDBJ databases">
        <authorList>
            <person name="King R."/>
        </authorList>
    </citation>
    <scope>NUCLEOTIDE SEQUENCE</scope>
</reference>
<evidence type="ECO:0000313" key="10">
    <source>
        <dbReference type="Proteomes" id="UP001152799"/>
    </source>
</evidence>
<protein>
    <recommendedName>
        <fullName evidence="8">Kinase</fullName>
        <ecNumber evidence="8">2.7.-.-</ecNumber>
    </recommendedName>
</protein>
<dbReference type="EC" id="2.7.-.-" evidence="8"/>
<sequence length="447" mass="51543">MGKFEIQSVPPTVKPKREENGCATICAHSTCKSVHYNSLENGLRNLTFAHRVIEEESDQSAIPSGMEVLTNQVAGHVIDGTSGFGMLKKDGLVFKPLLKKDCAEREVKLYERLEASVDRSLIEMRRLVPKYHGTQKLQIKGKEIDFLILEDLTRDFKEPCIMDVKIGRRTWDPHTAPYDKIVSEERKYQACKRDLGFCVPGFQVYKLGDQQPLKFDKEYGKRLDKDTVREAMKLFLNASRGRCCRPLLMQFLAALWQIQHFARAQRRLRLYSTSILLVYDARRLREHHFEPIDNKPTLIRHRSLYRPLSLAQLNNCCAEERVPTGFSGQQTSDGPILKAPNRIVHMDSLRQAPTNRNAWQKSIHALKRTHSFQNDYDKDVQHKKDNYNLILDDLCCETKSEVWATAKMIDFAHVYTSDSADADKNYLEGVNNLIKMFEDFLAETDES</sequence>
<dbReference type="SUPFAM" id="SSF56104">
    <property type="entry name" value="SAICAR synthase-like"/>
    <property type="match status" value="1"/>
</dbReference>
<accession>A0A9P0DKC2</accession>
<organism evidence="9 10">
    <name type="scientific">Ceutorhynchus assimilis</name>
    <name type="common">cabbage seed weevil</name>
    <dbReference type="NCBI Taxonomy" id="467358"/>
    <lineage>
        <taxon>Eukaryota</taxon>
        <taxon>Metazoa</taxon>
        <taxon>Ecdysozoa</taxon>
        <taxon>Arthropoda</taxon>
        <taxon>Hexapoda</taxon>
        <taxon>Insecta</taxon>
        <taxon>Pterygota</taxon>
        <taxon>Neoptera</taxon>
        <taxon>Endopterygota</taxon>
        <taxon>Coleoptera</taxon>
        <taxon>Polyphaga</taxon>
        <taxon>Cucujiformia</taxon>
        <taxon>Curculionidae</taxon>
        <taxon>Ceutorhynchinae</taxon>
        <taxon>Ceutorhynchus</taxon>
    </lineage>
</organism>
<dbReference type="PANTHER" id="PTHR12400:SF51">
    <property type="entry name" value="INOSITOL POLYPHOSPHATE MULTIKINASE"/>
    <property type="match status" value="1"/>
</dbReference>
<evidence type="ECO:0000256" key="2">
    <source>
        <dbReference type="ARBA" id="ARBA00022679"/>
    </source>
</evidence>
<keyword evidence="3" id="KW-0547">Nucleotide-binding</keyword>
<evidence type="ECO:0000313" key="9">
    <source>
        <dbReference type="EMBL" id="CAH1125085.1"/>
    </source>
</evidence>
<dbReference type="GO" id="GO:0005634">
    <property type="term" value="C:nucleus"/>
    <property type="evidence" value="ECO:0007669"/>
    <property type="project" value="TreeGrafter"/>
</dbReference>
<keyword evidence="2 8" id="KW-0808">Transferase</keyword>
<dbReference type="GO" id="GO:0032958">
    <property type="term" value="P:inositol phosphate biosynthetic process"/>
    <property type="evidence" value="ECO:0007669"/>
    <property type="project" value="InterPro"/>
</dbReference>
<keyword evidence="4 8" id="KW-0418">Kinase</keyword>
<gene>
    <name evidence="9" type="ORF">CEUTPL_LOCUS4006</name>
</gene>
<evidence type="ECO:0000256" key="7">
    <source>
        <dbReference type="ARBA" id="ARBA00036525"/>
    </source>
</evidence>
<dbReference type="Gene3D" id="3.30.470.160">
    <property type="entry name" value="Inositol polyphosphate kinase"/>
    <property type="match status" value="1"/>
</dbReference>
<dbReference type="Pfam" id="PF03770">
    <property type="entry name" value="IPK"/>
    <property type="match status" value="1"/>
</dbReference>
<keyword evidence="5" id="KW-0067">ATP-binding</keyword>
<evidence type="ECO:0000256" key="5">
    <source>
        <dbReference type="ARBA" id="ARBA00022840"/>
    </source>
</evidence>
<name>A0A9P0DKC2_9CUCU</name>
<evidence type="ECO:0000256" key="4">
    <source>
        <dbReference type="ARBA" id="ARBA00022777"/>
    </source>
</evidence>